<evidence type="ECO:0008006" key="4">
    <source>
        <dbReference type="Google" id="ProtNLM"/>
    </source>
</evidence>
<protein>
    <recommendedName>
        <fullName evidence="4">Secreted protein</fullName>
    </recommendedName>
</protein>
<name>A0AAV4MIY9_CAEEX</name>
<dbReference type="EMBL" id="BPLR01019848">
    <property type="protein sequence ID" value="GIX72457.1"/>
    <property type="molecule type" value="Genomic_DNA"/>
</dbReference>
<evidence type="ECO:0000313" key="3">
    <source>
        <dbReference type="Proteomes" id="UP001054945"/>
    </source>
</evidence>
<evidence type="ECO:0000256" key="1">
    <source>
        <dbReference type="SAM" id="MobiDB-lite"/>
    </source>
</evidence>
<keyword evidence="3" id="KW-1185">Reference proteome</keyword>
<dbReference type="AlphaFoldDB" id="A0AAV4MIY9"/>
<feature type="region of interest" description="Disordered" evidence="1">
    <location>
        <begin position="53"/>
        <end position="73"/>
    </location>
</feature>
<proteinExistence type="predicted"/>
<organism evidence="2 3">
    <name type="scientific">Caerostris extrusa</name>
    <name type="common">Bark spider</name>
    <name type="synonym">Caerostris bankana</name>
    <dbReference type="NCBI Taxonomy" id="172846"/>
    <lineage>
        <taxon>Eukaryota</taxon>
        <taxon>Metazoa</taxon>
        <taxon>Ecdysozoa</taxon>
        <taxon>Arthropoda</taxon>
        <taxon>Chelicerata</taxon>
        <taxon>Arachnida</taxon>
        <taxon>Araneae</taxon>
        <taxon>Araneomorphae</taxon>
        <taxon>Entelegynae</taxon>
        <taxon>Araneoidea</taxon>
        <taxon>Araneidae</taxon>
        <taxon>Caerostris</taxon>
    </lineage>
</organism>
<evidence type="ECO:0000313" key="2">
    <source>
        <dbReference type="EMBL" id="GIX72457.1"/>
    </source>
</evidence>
<sequence>MFEFLCVRAAGACAQVWACGPQVDRVHGGSGGVGRSRDDVVDVQIQCGALGLPSESGSRHRAASCSWTPSGTD</sequence>
<feature type="non-terminal residue" evidence="2">
    <location>
        <position position="73"/>
    </location>
</feature>
<comment type="caution">
    <text evidence="2">The sequence shown here is derived from an EMBL/GenBank/DDBJ whole genome shotgun (WGS) entry which is preliminary data.</text>
</comment>
<accession>A0AAV4MIY9</accession>
<dbReference type="Proteomes" id="UP001054945">
    <property type="component" value="Unassembled WGS sequence"/>
</dbReference>
<gene>
    <name evidence="2" type="ORF">CEXT_511641</name>
</gene>
<reference evidence="2 3" key="1">
    <citation type="submission" date="2021-06" db="EMBL/GenBank/DDBJ databases">
        <title>Caerostris extrusa draft genome.</title>
        <authorList>
            <person name="Kono N."/>
            <person name="Arakawa K."/>
        </authorList>
    </citation>
    <scope>NUCLEOTIDE SEQUENCE [LARGE SCALE GENOMIC DNA]</scope>
</reference>